<dbReference type="EMBL" id="BSFP01000026">
    <property type="protein sequence ID" value="GLL02851.1"/>
    <property type="molecule type" value="Genomic_DNA"/>
</dbReference>
<organism evidence="1 2">
    <name type="scientific">Dactylosporangium matsuzakiense</name>
    <dbReference type="NCBI Taxonomy" id="53360"/>
    <lineage>
        <taxon>Bacteria</taxon>
        <taxon>Bacillati</taxon>
        <taxon>Actinomycetota</taxon>
        <taxon>Actinomycetes</taxon>
        <taxon>Micromonosporales</taxon>
        <taxon>Micromonosporaceae</taxon>
        <taxon>Dactylosporangium</taxon>
    </lineage>
</organism>
<comment type="caution">
    <text evidence="1">The sequence shown here is derived from an EMBL/GenBank/DDBJ whole genome shotgun (WGS) entry which is preliminary data.</text>
</comment>
<dbReference type="Proteomes" id="UP001143480">
    <property type="component" value="Unassembled WGS sequence"/>
</dbReference>
<accession>A0A9W6KIU3</accession>
<gene>
    <name evidence="1" type="ORF">GCM10017581_045930</name>
</gene>
<proteinExistence type="predicted"/>
<dbReference type="AlphaFoldDB" id="A0A9W6KIU3"/>
<keyword evidence="2" id="KW-1185">Reference proteome</keyword>
<sequence length="121" mass="13394">MEPLLPGPIRAVPTLCCGDNDWWKCVSDSRNLELVLRHSGLRVELLGVFGEILPVYTALLKAPAGQYRIVDRIVVLRDADPQRAKPALSGCAQLQLNVEMPLDLSCGFSRHRMRRGTAATQ</sequence>
<evidence type="ECO:0000313" key="2">
    <source>
        <dbReference type="Proteomes" id="UP001143480"/>
    </source>
</evidence>
<protein>
    <submittedName>
        <fullName evidence="1">Uncharacterized protein</fullName>
    </submittedName>
</protein>
<name>A0A9W6KIU3_9ACTN</name>
<reference evidence="1" key="2">
    <citation type="submission" date="2023-01" db="EMBL/GenBank/DDBJ databases">
        <authorList>
            <person name="Sun Q."/>
            <person name="Evtushenko L."/>
        </authorList>
    </citation>
    <scope>NUCLEOTIDE SEQUENCE</scope>
    <source>
        <strain evidence="1">VKM Ac-1321</strain>
    </source>
</reference>
<evidence type="ECO:0000313" key="1">
    <source>
        <dbReference type="EMBL" id="GLL02851.1"/>
    </source>
</evidence>
<dbReference type="RefSeq" id="WP_271189460.1">
    <property type="nucleotide sequence ID" value="NZ_BSFP01000026.1"/>
</dbReference>
<reference evidence="1" key="1">
    <citation type="journal article" date="2014" name="Int. J. Syst. Evol. Microbiol.">
        <title>Complete genome sequence of Corynebacterium casei LMG S-19264T (=DSM 44701T), isolated from a smear-ripened cheese.</title>
        <authorList>
            <consortium name="US DOE Joint Genome Institute (JGI-PGF)"/>
            <person name="Walter F."/>
            <person name="Albersmeier A."/>
            <person name="Kalinowski J."/>
            <person name="Ruckert C."/>
        </authorList>
    </citation>
    <scope>NUCLEOTIDE SEQUENCE</scope>
    <source>
        <strain evidence="1">VKM Ac-1321</strain>
    </source>
</reference>